<accession>A0A0A2LE18</accession>
<dbReference type="STRING" id="40296.A0A0A2LE18"/>
<organism evidence="1 2">
    <name type="scientific">Penicillium italicum</name>
    <name type="common">Blue mold</name>
    <dbReference type="NCBI Taxonomy" id="40296"/>
    <lineage>
        <taxon>Eukaryota</taxon>
        <taxon>Fungi</taxon>
        <taxon>Dikarya</taxon>
        <taxon>Ascomycota</taxon>
        <taxon>Pezizomycotina</taxon>
        <taxon>Eurotiomycetes</taxon>
        <taxon>Eurotiomycetidae</taxon>
        <taxon>Eurotiales</taxon>
        <taxon>Aspergillaceae</taxon>
        <taxon>Penicillium</taxon>
    </lineage>
</organism>
<evidence type="ECO:0000313" key="1">
    <source>
        <dbReference type="EMBL" id="KGO74890.1"/>
    </source>
</evidence>
<dbReference type="OrthoDB" id="4064873at2759"/>
<sequence length="183" mass="20296">MKCLFRNTRGLVDSSSIPRAKVHPANRLQVNTACAACRASRKCCSSYFPGANCIHEVRGHSCTPFKSLPNVGHRIPLMPASQPTADLKTPLGSQPHGIITPHLEFDRLEAGSHLTEVTHRTHPRMLRNLQGERVLECCDCDAHQLIGTNSLRRKSRLSVISTITSGYSGPTYRPFTVFSYWGE</sequence>
<gene>
    <name evidence="1" type="ORF">PITC_043910</name>
</gene>
<dbReference type="AlphaFoldDB" id="A0A0A2LE18"/>
<dbReference type="PhylomeDB" id="A0A0A2LE18"/>
<dbReference type="Proteomes" id="UP000030104">
    <property type="component" value="Unassembled WGS sequence"/>
</dbReference>
<reference evidence="1 2" key="1">
    <citation type="journal article" date="2015" name="Mol. Plant Microbe Interact.">
        <title>Genome, transcriptome, and functional analyses of Penicillium expansum provide new insights into secondary metabolism and pathogenicity.</title>
        <authorList>
            <person name="Ballester A.R."/>
            <person name="Marcet-Houben M."/>
            <person name="Levin E."/>
            <person name="Sela N."/>
            <person name="Selma-Lazaro C."/>
            <person name="Carmona L."/>
            <person name="Wisniewski M."/>
            <person name="Droby S."/>
            <person name="Gonzalez-Candelas L."/>
            <person name="Gabaldon T."/>
        </authorList>
    </citation>
    <scope>NUCLEOTIDE SEQUENCE [LARGE SCALE GENOMIC DNA]</scope>
    <source>
        <strain evidence="1 2">PHI-1</strain>
    </source>
</reference>
<protein>
    <recommendedName>
        <fullName evidence="3">Zn(2)-C6 fungal-type domain-containing protein</fullName>
    </recommendedName>
</protein>
<name>A0A0A2LE18_PENIT</name>
<evidence type="ECO:0000313" key="2">
    <source>
        <dbReference type="Proteomes" id="UP000030104"/>
    </source>
</evidence>
<comment type="caution">
    <text evidence="1">The sequence shown here is derived from an EMBL/GenBank/DDBJ whole genome shotgun (WGS) entry which is preliminary data.</text>
</comment>
<evidence type="ECO:0008006" key="3">
    <source>
        <dbReference type="Google" id="ProtNLM"/>
    </source>
</evidence>
<dbReference type="EMBL" id="JQGA01000559">
    <property type="protein sequence ID" value="KGO74890.1"/>
    <property type="molecule type" value="Genomic_DNA"/>
</dbReference>
<dbReference type="HOGENOM" id="CLU_1475631_0_0_1"/>
<keyword evidence="2" id="KW-1185">Reference proteome</keyword>
<proteinExistence type="predicted"/>